<evidence type="ECO:0000259" key="7">
    <source>
        <dbReference type="PROSITE" id="PS50850"/>
    </source>
</evidence>
<proteinExistence type="predicted"/>
<dbReference type="SUPFAM" id="SSF103473">
    <property type="entry name" value="MFS general substrate transporter"/>
    <property type="match status" value="1"/>
</dbReference>
<feature type="transmembrane region" description="Helical" evidence="6">
    <location>
        <begin position="45"/>
        <end position="64"/>
    </location>
</feature>
<feature type="transmembrane region" description="Helical" evidence="6">
    <location>
        <begin position="369"/>
        <end position="387"/>
    </location>
</feature>
<keyword evidence="8" id="KW-0456">Lyase</keyword>
<evidence type="ECO:0000256" key="1">
    <source>
        <dbReference type="ARBA" id="ARBA00004651"/>
    </source>
</evidence>
<reference evidence="8 9" key="1">
    <citation type="submission" date="2018-01" db="EMBL/GenBank/DDBJ databases">
        <title>Genome sequence of the PGP bacterium Paenibacillus illinoisensis E3.</title>
        <authorList>
            <person name="Rolli E."/>
            <person name="Marasco R."/>
            <person name="Bessem C."/>
            <person name="Michoud G."/>
            <person name="Gaiarsa S."/>
            <person name="Borin S."/>
            <person name="Daffonchio D."/>
        </authorList>
    </citation>
    <scope>NUCLEOTIDE SEQUENCE [LARGE SCALE GENOMIC DNA]</scope>
    <source>
        <strain evidence="8 9">E3</strain>
    </source>
</reference>
<dbReference type="CDD" id="cd17325">
    <property type="entry name" value="MFS_MdtG_SLC18_like"/>
    <property type="match status" value="1"/>
</dbReference>
<feature type="transmembrane region" description="Helical" evidence="6">
    <location>
        <begin position="135"/>
        <end position="157"/>
    </location>
</feature>
<feature type="transmembrane region" description="Helical" evidence="6">
    <location>
        <begin position="163"/>
        <end position="183"/>
    </location>
</feature>
<dbReference type="PANTHER" id="PTHR23504:SF115">
    <property type="entry name" value="MULTIDRUG RESISTANCE PROTEIN 2"/>
    <property type="match status" value="1"/>
</dbReference>
<evidence type="ECO:0000313" key="9">
    <source>
        <dbReference type="Proteomes" id="UP000247459"/>
    </source>
</evidence>
<feature type="transmembrane region" description="Helical" evidence="6">
    <location>
        <begin position="252"/>
        <end position="271"/>
    </location>
</feature>
<dbReference type="OrthoDB" id="9793283at2"/>
<dbReference type="PANTHER" id="PTHR23504">
    <property type="entry name" value="MAJOR FACILITATOR SUPERFAMILY DOMAIN-CONTAINING PROTEIN 10"/>
    <property type="match status" value="1"/>
</dbReference>
<feature type="transmembrane region" description="Helical" evidence="6">
    <location>
        <begin position="341"/>
        <end position="363"/>
    </location>
</feature>
<keyword evidence="4 6" id="KW-1133">Transmembrane helix</keyword>
<feature type="transmembrane region" description="Helical" evidence="6">
    <location>
        <begin position="216"/>
        <end position="240"/>
    </location>
</feature>
<dbReference type="EMBL" id="PRLG01000021">
    <property type="protein sequence ID" value="PYY27924.1"/>
    <property type="molecule type" value="Genomic_DNA"/>
</dbReference>
<feature type="transmembrane region" description="Helical" evidence="6">
    <location>
        <begin position="307"/>
        <end position="329"/>
    </location>
</feature>
<dbReference type="Pfam" id="PF07690">
    <property type="entry name" value="MFS_1"/>
    <property type="match status" value="1"/>
</dbReference>
<feature type="transmembrane region" description="Helical" evidence="6">
    <location>
        <begin position="12"/>
        <end position="33"/>
    </location>
</feature>
<feature type="transmembrane region" description="Helical" evidence="6">
    <location>
        <begin position="76"/>
        <end position="99"/>
    </location>
</feature>
<dbReference type="PRINTS" id="PR01035">
    <property type="entry name" value="TCRTETA"/>
</dbReference>
<keyword evidence="2" id="KW-0813">Transport</keyword>
<dbReference type="Proteomes" id="UP000247459">
    <property type="component" value="Unassembled WGS sequence"/>
</dbReference>
<name>A0A2W0C7E2_9BACL</name>
<evidence type="ECO:0000256" key="5">
    <source>
        <dbReference type="ARBA" id="ARBA00023136"/>
    </source>
</evidence>
<evidence type="ECO:0000256" key="4">
    <source>
        <dbReference type="ARBA" id="ARBA00022989"/>
    </source>
</evidence>
<keyword evidence="3 6" id="KW-0812">Transmembrane</keyword>
<sequence>MNLLFRNKGALALLMVNIFLAMAAYGLVVPVMPTLMRNLGLTGASVGYLTAAYAVTQLLFSPWGGRLGDTIGRKKIIVVGLAMLAVSEAIFGFSSSVYMLFLSRLLGGVGVAFIFPGVMAFTADITTENERAKGIGYISAAMSTGFIIGPGLGGFLAEYGVRVPFYVAAAVVGFVALLSLIVLPESMKKADLIENRLPLEREGLIRQIWQSRKASYFVTLVVLLVLGFGLSNFETVFGLYLDAKHQFGPNDIAFVLTIGAIVGVVIQIGLLDLLVKRLGEMKVMYLSLALGGASIFVILFVHSYWAITIVTIFIFASFDLIRPAASSLLSKSAGERQGYVAGLNSTFTSLGTIIGSVAAGILYDVSLSLPYIAAGATFLICLVGLKLRQRIKQSA</sequence>
<dbReference type="AlphaFoldDB" id="A0A2W0C7E2"/>
<evidence type="ECO:0000256" key="2">
    <source>
        <dbReference type="ARBA" id="ARBA00022448"/>
    </source>
</evidence>
<feature type="domain" description="Major facilitator superfamily (MFS) profile" evidence="7">
    <location>
        <begin position="10"/>
        <end position="392"/>
    </location>
</feature>
<evidence type="ECO:0000256" key="3">
    <source>
        <dbReference type="ARBA" id="ARBA00022692"/>
    </source>
</evidence>
<dbReference type="GO" id="GO:0022857">
    <property type="term" value="F:transmembrane transporter activity"/>
    <property type="evidence" value="ECO:0007669"/>
    <property type="project" value="InterPro"/>
</dbReference>
<dbReference type="InterPro" id="IPR011701">
    <property type="entry name" value="MFS"/>
</dbReference>
<accession>A0A2W0C7E2</accession>
<dbReference type="InterPro" id="IPR001958">
    <property type="entry name" value="Tet-R_TetA/multi-R_MdtG-like"/>
</dbReference>
<dbReference type="PROSITE" id="PS50850">
    <property type="entry name" value="MFS"/>
    <property type="match status" value="1"/>
</dbReference>
<dbReference type="RefSeq" id="WP_110821553.1">
    <property type="nucleotide sequence ID" value="NZ_PRLG01000021.1"/>
</dbReference>
<evidence type="ECO:0000313" key="8">
    <source>
        <dbReference type="EMBL" id="PYY27924.1"/>
    </source>
</evidence>
<dbReference type="GO" id="GO:0005886">
    <property type="term" value="C:plasma membrane"/>
    <property type="evidence" value="ECO:0007669"/>
    <property type="project" value="UniProtKB-SubCell"/>
</dbReference>
<dbReference type="InterPro" id="IPR020846">
    <property type="entry name" value="MFS_dom"/>
</dbReference>
<comment type="caution">
    <text evidence="8">The sequence shown here is derived from an EMBL/GenBank/DDBJ whole genome shotgun (WGS) entry which is preliminary data.</text>
</comment>
<feature type="transmembrane region" description="Helical" evidence="6">
    <location>
        <begin position="283"/>
        <end position="301"/>
    </location>
</feature>
<evidence type="ECO:0000256" key="6">
    <source>
        <dbReference type="SAM" id="Phobius"/>
    </source>
</evidence>
<dbReference type="InterPro" id="IPR036259">
    <property type="entry name" value="MFS_trans_sf"/>
</dbReference>
<gene>
    <name evidence="8" type="ORF">PIL02S_04597</name>
</gene>
<protein>
    <submittedName>
        <fullName evidence="8">Multidrug-efflux transporter</fullName>
        <ecNumber evidence="8">4.1.2.4</ecNumber>
    </submittedName>
</protein>
<organism evidence="8 9">
    <name type="scientific">Paenibacillus illinoisensis</name>
    <dbReference type="NCBI Taxonomy" id="59845"/>
    <lineage>
        <taxon>Bacteria</taxon>
        <taxon>Bacillati</taxon>
        <taxon>Bacillota</taxon>
        <taxon>Bacilli</taxon>
        <taxon>Bacillales</taxon>
        <taxon>Paenibacillaceae</taxon>
        <taxon>Paenibacillus</taxon>
    </lineage>
</organism>
<dbReference type="Gene3D" id="1.20.1250.20">
    <property type="entry name" value="MFS general substrate transporter like domains"/>
    <property type="match status" value="1"/>
</dbReference>
<dbReference type="EC" id="4.1.2.4" evidence="8"/>
<comment type="subcellular location">
    <subcellularLocation>
        <location evidence="1">Cell membrane</location>
        <topology evidence="1">Multi-pass membrane protein</topology>
    </subcellularLocation>
</comment>
<keyword evidence="5 6" id="KW-0472">Membrane</keyword>
<dbReference type="GO" id="GO:0004139">
    <property type="term" value="F:deoxyribose-phosphate aldolase activity"/>
    <property type="evidence" value="ECO:0007669"/>
    <property type="project" value="UniProtKB-EC"/>
</dbReference>
<feature type="transmembrane region" description="Helical" evidence="6">
    <location>
        <begin position="105"/>
        <end position="123"/>
    </location>
</feature>